<gene>
    <name evidence="2" type="ORF">LCGC14_1866870</name>
</gene>
<accession>A0A0F9IK74</accession>
<reference evidence="2" key="1">
    <citation type="journal article" date="2015" name="Nature">
        <title>Complex archaea that bridge the gap between prokaryotes and eukaryotes.</title>
        <authorList>
            <person name="Spang A."/>
            <person name="Saw J.H."/>
            <person name="Jorgensen S.L."/>
            <person name="Zaremba-Niedzwiedzka K."/>
            <person name="Martijn J."/>
            <person name="Lind A.E."/>
            <person name="van Eijk R."/>
            <person name="Schleper C."/>
            <person name="Guy L."/>
            <person name="Ettema T.J."/>
        </authorList>
    </citation>
    <scope>NUCLEOTIDE SEQUENCE</scope>
</reference>
<organism evidence="2">
    <name type="scientific">marine sediment metagenome</name>
    <dbReference type="NCBI Taxonomy" id="412755"/>
    <lineage>
        <taxon>unclassified sequences</taxon>
        <taxon>metagenomes</taxon>
        <taxon>ecological metagenomes</taxon>
    </lineage>
</organism>
<keyword evidence="1" id="KW-0812">Transmembrane</keyword>
<dbReference type="AlphaFoldDB" id="A0A0F9IK74"/>
<evidence type="ECO:0000313" key="2">
    <source>
        <dbReference type="EMBL" id="KKL94225.1"/>
    </source>
</evidence>
<proteinExistence type="predicted"/>
<name>A0A0F9IK74_9ZZZZ</name>
<comment type="caution">
    <text evidence="2">The sequence shown here is derived from an EMBL/GenBank/DDBJ whole genome shotgun (WGS) entry which is preliminary data.</text>
</comment>
<evidence type="ECO:0000256" key="1">
    <source>
        <dbReference type="SAM" id="Phobius"/>
    </source>
</evidence>
<keyword evidence="1" id="KW-0472">Membrane</keyword>
<feature type="transmembrane region" description="Helical" evidence="1">
    <location>
        <begin position="6"/>
        <end position="27"/>
    </location>
</feature>
<dbReference type="EMBL" id="LAZR01018982">
    <property type="protein sequence ID" value="KKL94225.1"/>
    <property type="molecule type" value="Genomic_DNA"/>
</dbReference>
<protein>
    <submittedName>
        <fullName evidence="2">Uncharacterized protein</fullName>
    </submittedName>
</protein>
<sequence>MIYVFIAIVIMGGIVFMWRISIGLHILMDLFRLRQPMPPKPKEAD</sequence>
<keyword evidence="1" id="KW-1133">Transmembrane helix</keyword>